<reference evidence="1" key="1">
    <citation type="journal article" date="2021" name="Proc. Natl. Acad. Sci. U.S.A.">
        <title>A Catalog of Tens of Thousands of Viruses from Human Metagenomes Reveals Hidden Associations with Chronic Diseases.</title>
        <authorList>
            <person name="Tisza M.J."/>
            <person name="Buck C.B."/>
        </authorList>
    </citation>
    <scope>NUCLEOTIDE SEQUENCE</scope>
    <source>
        <strain evidence="1">CtijX18</strain>
    </source>
</reference>
<proteinExistence type="predicted"/>
<organism evidence="1">
    <name type="scientific">Myoviridae sp. ctijX18</name>
    <dbReference type="NCBI Taxonomy" id="2825154"/>
    <lineage>
        <taxon>Viruses</taxon>
        <taxon>Duplodnaviria</taxon>
        <taxon>Heunggongvirae</taxon>
        <taxon>Uroviricota</taxon>
        <taxon>Caudoviricetes</taxon>
    </lineage>
</organism>
<accession>A0A8S5USY1</accession>
<name>A0A8S5USY1_9CAUD</name>
<evidence type="ECO:0000313" key="1">
    <source>
        <dbReference type="EMBL" id="DAF97539.1"/>
    </source>
</evidence>
<dbReference type="EMBL" id="BK016133">
    <property type="protein sequence ID" value="DAF97539.1"/>
    <property type="molecule type" value="Genomic_DNA"/>
</dbReference>
<protein>
    <submittedName>
        <fullName evidence="1">Uncharacterized protein</fullName>
    </submittedName>
</protein>
<sequence>MNQTFFALDIDKAIQDVFQYGHQLLENPIGSVTEKTSQELLGEYITNHRFTLSSFNWIYNLGINKIYEEEFERSGFKRDVWSWYAGLNIILTYWLERMGNWVIINKQYQIIDTVSLLLNFDKNLTGHTEVGKDISMLVSAIESGHVENFFSKTISALEKAYQEDIQYCSFIQDKNVNSDGVKLPITFVIDPFYLTITFIH</sequence>